<keyword evidence="2" id="KW-1185">Reference proteome</keyword>
<dbReference type="WBParaSite" id="maker-uti_cns_0000835-snap-gene-0.2-mRNA-1">
    <property type="protein sequence ID" value="maker-uti_cns_0000835-snap-gene-0.2-mRNA-1"/>
    <property type="gene ID" value="maker-uti_cns_0000835-snap-gene-0.2"/>
</dbReference>
<dbReference type="Proteomes" id="UP000095280">
    <property type="component" value="Unplaced"/>
</dbReference>
<feature type="compositionally biased region" description="Basic and acidic residues" evidence="1">
    <location>
        <begin position="220"/>
        <end position="236"/>
    </location>
</feature>
<dbReference type="AlphaFoldDB" id="A0A1I8G5T3"/>
<evidence type="ECO:0000313" key="3">
    <source>
        <dbReference type="WBParaSite" id="maker-uti_cns_0000835-snap-gene-0.2-mRNA-1"/>
    </source>
</evidence>
<accession>A0A1I8G5T3</accession>
<evidence type="ECO:0000313" key="2">
    <source>
        <dbReference type="Proteomes" id="UP000095280"/>
    </source>
</evidence>
<protein>
    <submittedName>
        <fullName evidence="3">HECT domain-containing protein</fullName>
    </submittedName>
</protein>
<feature type="compositionally biased region" description="Low complexity" evidence="1">
    <location>
        <begin position="179"/>
        <end position="193"/>
    </location>
</feature>
<sequence length="689" mass="76297">YCIDDEASGSSETKKSEKLLIKSYEDKDKPPVDVKSLEDSSEVERSQPPRQSEENTREDSEKPSSQNSVDTKVVSEQSNDVHNIEQSTPPGKPDAPTKTPPPGKSKSKMSDPLQTGARNDEQDKLPAENKLEGEERPRNRSSAQNPTTDAKSADETQLSEIKASEKGEPPGTTAGINVSESSKGDNSSKSIDSSSDRDDGKIKKPSSKAEISDELVPPEKNVHDKNEEKSTFEKAKATSASKKPKKQGNEKLNETSSEEMQTESNHEQDPEPTTSETKTEKIEKEAIAAVRQFLQDTKTTPIRFMALISLQSFNTKMYKYTLESIIAEPKDCGMDSPNSDTNIDEQWLQWCRKIAVLHFAAFCNQLSFTTSNVARVSAEKTADLMAMMRPPMTPPNVKLSTHFSAVSKGFEASILESISRCLRCVFAASLTDFKVNYAMIIPIFHLLTMEPLPCSETVLFEKYQINHDALSPDWWGFEGMPLREKETFTRAISSEDKWQLLSNVGKLFAELSPIDRLLPRFWVALVGRTTSLNVLPLNWIPLEVKLAKMFNVFCTGNVSQSGLVTLHAFLSSGDTLEQLGGLESTSLEQCLCISIQLTRTLALRQDLPHVLSRSNEFFAACVAGTCLFLRSTSVVKQRGFETMSAMLRGEEKQFRAACLDNDSRATGSKPAARQATRLLNQVAQLALPA</sequence>
<evidence type="ECO:0000256" key="1">
    <source>
        <dbReference type="SAM" id="MobiDB-lite"/>
    </source>
</evidence>
<reference evidence="3" key="1">
    <citation type="submission" date="2016-11" db="UniProtKB">
        <authorList>
            <consortium name="WormBaseParasite"/>
        </authorList>
    </citation>
    <scope>IDENTIFICATION</scope>
</reference>
<organism evidence="2 3">
    <name type="scientific">Macrostomum lignano</name>
    <dbReference type="NCBI Taxonomy" id="282301"/>
    <lineage>
        <taxon>Eukaryota</taxon>
        <taxon>Metazoa</taxon>
        <taxon>Spiralia</taxon>
        <taxon>Lophotrochozoa</taxon>
        <taxon>Platyhelminthes</taxon>
        <taxon>Rhabditophora</taxon>
        <taxon>Macrostomorpha</taxon>
        <taxon>Macrostomida</taxon>
        <taxon>Macrostomidae</taxon>
        <taxon>Macrostomum</taxon>
    </lineage>
</organism>
<feature type="compositionally biased region" description="Basic and acidic residues" evidence="1">
    <location>
        <begin position="118"/>
        <end position="138"/>
    </location>
</feature>
<name>A0A1I8G5T3_9PLAT</name>
<feature type="compositionally biased region" description="Polar residues" evidence="1">
    <location>
        <begin position="63"/>
        <end position="89"/>
    </location>
</feature>
<feature type="compositionally biased region" description="Polar residues" evidence="1">
    <location>
        <begin position="140"/>
        <end position="159"/>
    </location>
</feature>
<feature type="compositionally biased region" description="Pro residues" evidence="1">
    <location>
        <begin position="90"/>
        <end position="103"/>
    </location>
</feature>
<feature type="region of interest" description="Disordered" evidence="1">
    <location>
        <begin position="1"/>
        <end position="279"/>
    </location>
</feature>
<proteinExistence type="predicted"/>
<feature type="compositionally biased region" description="Basic and acidic residues" evidence="1">
    <location>
        <begin position="12"/>
        <end position="62"/>
    </location>
</feature>